<feature type="transmembrane region" description="Helical" evidence="1">
    <location>
        <begin position="195"/>
        <end position="215"/>
    </location>
</feature>
<dbReference type="EMBL" id="CP150951">
    <property type="protein sequence ID" value="WZC47696.1"/>
    <property type="molecule type" value="Genomic_DNA"/>
</dbReference>
<feature type="transmembrane region" description="Helical" evidence="1">
    <location>
        <begin position="134"/>
        <end position="155"/>
    </location>
</feature>
<keyword evidence="3" id="KW-1185">Reference proteome</keyword>
<keyword evidence="1" id="KW-1133">Transmembrane helix</keyword>
<dbReference type="Proteomes" id="UP001440612">
    <property type="component" value="Chromosome"/>
</dbReference>
<gene>
    <name evidence="2" type="ORF">AABB29_12340</name>
</gene>
<keyword evidence="1" id="KW-0472">Membrane</keyword>
<evidence type="ECO:0000313" key="3">
    <source>
        <dbReference type="Proteomes" id="UP001440612"/>
    </source>
</evidence>
<evidence type="ECO:0000313" key="2">
    <source>
        <dbReference type="EMBL" id="WZC47696.1"/>
    </source>
</evidence>
<evidence type="ECO:0000256" key="1">
    <source>
        <dbReference type="SAM" id="Phobius"/>
    </source>
</evidence>
<organism evidence="2 3">
    <name type="scientific">Yoonia phaeophyticola</name>
    <dbReference type="NCBI Taxonomy" id="3137369"/>
    <lineage>
        <taxon>Bacteria</taxon>
        <taxon>Pseudomonadati</taxon>
        <taxon>Pseudomonadota</taxon>
        <taxon>Alphaproteobacteria</taxon>
        <taxon>Rhodobacterales</taxon>
        <taxon>Paracoccaceae</taxon>
        <taxon>Yoonia</taxon>
    </lineage>
</organism>
<reference evidence="3" key="1">
    <citation type="submission" date="2024-04" db="EMBL/GenBank/DDBJ databases">
        <title>Phylogenomic analyses of a clade within the roseobacter group suggest taxonomic reassignments of species of the genera Aestuariivita, Citreicella, Loktanella, Nautella, Pelagibaca, Ruegeria, Thalassobius, Thiobacimonas and Tropicibacter, and the proposal o.</title>
        <authorList>
            <person name="Jeon C.O."/>
        </authorList>
    </citation>
    <scope>NUCLEOTIDE SEQUENCE [LARGE SCALE GENOMIC DNA]</scope>
    <source>
        <strain evidence="3">BS5-3</strain>
    </source>
</reference>
<dbReference type="RefSeq" id="WP_341365816.1">
    <property type="nucleotide sequence ID" value="NZ_CP150951.2"/>
</dbReference>
<feature type="transmembrane region" description="Helical" evidence="1">
    <location>
        <begin position="262"/>
        <end position="281"/>
    </location>
</feature>
<feature type="transmembrane region" description="Helical" evidence="1">
    <location>
        <begin position="161"/>
        <end position="183"/>
    </location>
</feature>
<sequence>MLSPSEYAALAAEPVPEIFLSSTTLLLSSVVAMILVSAALWMQNQLAPVEEKLSAHLPVFGLRVGGPLLRLGLAAPIGLGALGGLPRHGTPIWKEPTFLVPDMQISYMPGYEMLCFFCLVTAGLLAIGLWTRIAALMVIVLTLAGGQLFGAVFIYSYAAHFLAPALLLLWIGAGPLSVDWHFGKKQPQIWGRIDFIWPVILLMTGATFVYLSLSIKLAHPTLLIAILQHGKLDQLGIPLPWMALVMTGVELIAGLLLMMGHLVRPIGLFLIGAFTFFSIILGETPLFHANLYALTFMLVVFGTQPAAENLRKMQWRIFHPSLLRSSLD</sequence>
<feature type="transmembrane region" description="Helical" evidence="1">
    <location>
        <begin position="20"/>
        <end position="41"/>
    </location>
</feature>
<feature type="transmembrane region" description="Helical" evidence="1">
    <location>
        <begin position="235"/>
        <end position="257"/>
    </location>
</feature>
<feature type="transmembrane region" description="Helical" evidence="1">
    <location>
        <begin position="105"/>
        <end position="127"/>
    </location>
</feature>
<protein>
    <submittedName>
        <fullName evidence="2">DoxX family protein</fullName>
    </submittedName>
</protein>
<name>A0ABZ2V0V6_9RHOB</name>
<feature type="transmembrane region" description="Helical" evidence="1">
    <location>
        <begin position="62"/>
        <end position="85"/>
    </location>
</feature>
<keyword evidence="1" id="KW-0812">Transmembrane</keyword>
<proteinExistence type="predicted"/>
<accession>A0ABZ2V0V6</accession>